<comment type="cofactor">
    <cofactor evidence="6">
        <name>Mn(2+)</name>
        <dbReference type="ChEBI" id="CHEBI:29035"/>
    </cofactor>
</comment>
<organism evidence="9 10">
    <name type="scientific">Campylobacter canadensis</name>
    <dbReference type="NCBI Taxonomy" id="449520"/>
    <lineage>
        <taxon>Bacteria</taxon>
        <taxon>Pseudomonadati</taxon>
        <taxon>Campylobacterota</taxon>
        <taxon>Epsilonproteobacteria</taxon>
        <taxon>Campylobacterales</taxon>
        <taxon>Campylobacteraceae</taxon>
        <taxon>Campylobacter</taxon>
    </lineage>
</organism>
<feature type="domain" description="Amidohydrolase-related" evidence="7">
    <location>
        <begin position="256"/>
        <end position="337"/>
    </location>
</feature>
<dbReference type="Pfam" id="PF13382">
    <property type="entry name" value="Adenine_deam_C"/>
    <property type="match status" value="1"/>
</dbReference>
<dbReference type="InterPro" id="IPR026912">
    <property type="entry name" value="Adenine_deam_C"/>
</dbReference>
<dbReference type="InterPro" id="IPR032466">
    <property type="entry name" value="Metal_Hydrolase"/>
</dbReference>
<dbReference type="Gene3D" id="3.20.20.140">
    <property type="entry name" value="Metal-dependent hydrolases"/>
    <property type="match status" value="1"/>
</dbReference>
<evidence type="ECO:0000256" key="1">
    <source>
        <dbReference type="ARBA" id="ARBA00006773"/>
    </source>
</evidence>
<proteinExistence type="inferred from homology"/>
<protein>
    <recommendedName>
        <fullName evidence="2 6">Adenine deaminase</fullName>
        <shortName evidence="6">Adenase</shortName>
        <shortName evidence="6">Adenine aminase</shortName>
        <ecNumber evidence="2 6">3.5.4.2</ecNumber>
    </recommendedName>
</protein>
<dbReference type="EC" id="3.5.4.2" evidence="2 6"/>
<accession>A0ABS7WSW4</accession>
<dbReference type="PANTHER" id="PTHR11113:SF2">
    <property type="entry name" value="ADENINE DEAMINASE"/>
    <property type="match status" value="1"/>
</dbReference>
<dbReference type="InterPro" id="IPR006679">
    <property type="entry name" value="Adenine_deam"/>
</dbReference>
<keyword evidence="4 6" id="KW-0464">Manganese</keyword>
<dbReference type="HAMAP" id="MF_01518">
    <property type="entry name" value="Adenine_deamin"/>
    <property type="match status" value="1"/>
</dbReference>
<dbReference type="Proteomes" id="UP000786183">
    <property type="component" value="Unassembled WGS sequence"/>
</dbReference>
<evidence type="ECO:0000256" key="6">
    <source>
        <dbReference type="HAMAP-Rule" id="MF_01518"/>
    </source>
</evidence>
<evidence type="ECO:0000256" key="2">
    <source>
        <dbReference type="ARBA" id="ARBA00012782"/>
    </source>
</evidence>
<feature type="domain" description="Adenine deaminase C-terminal" evidence="8">
    <location>
        <begin position="404"/>
        <end position="547"/>
    </location>
</feature>
<feature type="domain" description="Amidohydrolase-related" evidence="7">
    <location>
        <begin position="54"/>
        <end position="145"/>
    </location>
</feature>
<dbReference type="InterPro" id="IPR011059">
    <property type="entry name" value="Metal-dep_hydrolase_composite"/>
</dbReference>
<dbReference type="InterPro" id="IPR006680">
    <property type="entry name" value="Amidohydro-rel"/>
</dbReference>
<name>A0ABS7WSW4_9BACT</name>
<evidence type="ECO:0000259" key="8">
    <source>
        <dbReference type="Pfam" id="PF13382"/>
    </source>
</evidence>
<gene>
    <name evidence="6" type="primary">ade</name>
    <name evidence="9" type="ORF">AVCANL283_07050</name>
</gene>
<dbReference type="Pfam" id="PF01979">
    <property type="entry name" value="Amidohydro_1"/>
    <property type="match status" value="2"/>
</dbReference>
<keyword evidence="10" id="KW-1185">Reference proteome</keyword>
<evidence type="ECO:0000256" key="3">
    <source>
        <dbReference type="ARBA" id="ARBA00022801"/>
    </source>
</evidence>
<keyword evidence="3 6" id="KW-0378">Hydrolase</keyword>
<dbReference type="RefSeq" id="WP_224325485.1">
    <property type="nucleotide sequence ID" value="NZ_JACGBB010000017.1"/>
</dbReference>
<evidence type="ECO:0000259" key="7">
    <source>
        <dbReference type="Pfam" id="PF01979"/>
    </source>
</evidence>
<dbReference type="EMBL" id="JACGBB010000017">
    <property type="protein sequence ID" value="MBZ7987848.1"/>
    <property type="molecule type" value="Genomic_DNA"/>
</dbReference>
<evidence type="ECO:0000313" key="9">
    <source>
        <dbReference type="EMBL" id="MBZ7987848.1"/>
    </source>
</evidence>
<dbReference type="SUPFAM" id="SSF51338">
    <property type="entry name" value="Composite domain of metallo-dependent hydrolases"/>
    <property type="match status" value="1"/>
</dbReference>
<comment type="similarity">
    <text evidence="1 6">Belongs to the metallo-dependent hydrolases superfamily. Adenine deaminase family.</text>
</comment>
<dbReference type="Gene3D" id="2.30.40.10">
    <property type="entry name" value="Urease, subunit C, domain 1"/>
    <property type="match status" value="1"/>
</dbReference>
<evidence type="ECO:0000256" key="4">
    <source>
        <dbReference type="ARBA" id="ARBA00023211"/>
    </source>
</evidence>
<dbReference type="PANTHER" id="PTHR11113">
    <property type="entry name" value="N-ACETYLGLUCOSAMINE-6-PHOSPHATE DEACETYLASE"/>
    <property type="match status" value="1"/>
</dbReference>
<comment type="catalytic activity">
    <reaction evidence="5 6">
        <text>adenine + H2O + H(+) = hypoxanthine + NH4(+)</text>
        <dbReference type="Rhea" id="RHEA:23688"/>
        <dbReference type="ChEBI" id="CHEBI:15377"/>
        <dbReference type="ChEBI" id="CHEBI:15378"/>
        <dbReference type="ChEBI" id="CHEBI:16708"/>
        <dbReference type="ChEBI" id="CHEBI:17368"/>
        <dbReference type="ChEBI" id="CHEBI:28938"/>
        <dbReference type="EC" id="3.5.4.2"/>
    </reaction>
</comment>
<sequence>MIKLKNLEVFNSTYKKFIKADIYIKDDLIYYIDYFNKPLNIECDEIDFDGKKASAGFIDIHMHIESSMLSTNYFCNHILANGVTSIVAEPHEIANVFGLKGIKAMIKNDTECDVFFAIPSSVPSTNEYLEGNGANINCEEMIKMYEEKNALCVGEIMNYTQIIKDDNNLEISKFLKFLKEKDPFYVIEGHCPRLKDIDLAKFIYLGINADHTEHNLEELEHRYLLGMFIELQGKMLKEENFNYIKKHNLYENTCFVTDDVMCDELYEKGHLDYVLKQAIKKGFGVENTLYCASTTPARRMKLSDRGELSVGKKADIVIFDDVNEFKINCVYKNGKRVERKEHFKDNFSDEFKNSLNLAEYNLDEIFTLSFDAKQILAKVLLVSDNTTQIRMKEEVLHTENGILNTENLLGVCFNRYGKNSYARALFNGNCIKKGAIASTWMHDSHNLFVLGKNKEDMKIAYNTLKKCGGGIVAVLDGKVLALLELEIAGILSSDNVENTALKLKKVREAFKQLGYEHYNEIMSFGTLNLVCSPFYKLSDKGLVDVSNACFTKAFEIIS</sequence>
<comment type="caution">
    <text evidence="9">The sequence shown here is derived from an EMBL/GenBank/DDBJ whole genome shotgun (WGS) entry which is preliminary data.</text>
</comment>
<dbReference type="SUPFAM" id="SSF51556">
    <property type="entry name" value="Metallo-dependent hydrolases"/>
    <property type="match status" value="1"/>
</dbReference>
<evidence type="ECO:0000313" key="10">
    <source>
        <dbReference type="Proteomes" id="UP000786183"/>
    </source>
</evidence>
<evidence type="ECO:0000256" key="5">
    <source>
        <dbReference type="ARBA" id="ARBA00047720"/>
    </source>
</evidence>
<reference evidence="9 10" key="1">
    <citation type="submission" date="2020-07" db="EMBL/GenBank/DDBJ databases">
        <title>Transfer of Campylobacter canadensis to the novel genus Avispirillum gen. nov., that also includes two novel species recovered from migratory waterfowl: Avispirillum anseris sp. nov. and Avispirillum brantae sp. nov.</title>
        <authorList>
            <person name="Miller W.G."/>
            <person name="Chapman M.H."/>
            <person name="Yee E."/>
            <person name="Inglis G.D."/>
        </authorList>
    </citation>
    <scope>NUCLEOTIDE SEQUENCE [LARGE SCALE GENOMIC DNA]</scope>
    <source>
        <strain evidence="9 10">L283</strain>
    </source>
</reference>